<name>T1GUU0_MEGSC</name>
<dbReference type="EnsemblMetazoa" id="MESCA007511-RA">
    <property type="protein sequence ID" value="MESCA007511-PA"/>
    <property type="gene ID" value="MESCA007511"/>
</dbReference>
<sequence>MVFAVLVPFCTPIGATSKVLQLLAILKSKDSSSVSLTTWALSAFTNFKNRASKIKASFDFGSERGSTQVAKYSIHNAYNIKYILMYHNVSYASE</sequence>
<dbReference type="EMBL" id="CAQQ02040611">
    <property type="status" value="NOT_ANNOTATED_CDS"/>
    <property type="molecule type" value="Genomic_DNA"/>
</dbReference>
<dbReference type="HOGENOM" id="CLU_2388735_0_0_1"/>
<protein>
    <submittedName>
        <fullName evidence="1">Uncharacterized protein</fullName>
    </submittedName>
</protein>
<reference evidence="2" key="1">
    <citation type="submission" date="2013-02" db="EMBL/GenBank/DDBJ databases">
        <authorList>
            <person name="Hughes D."/>
        </authorList>
    </citation>
    <scope>NUCLEOTIDE SEQUENCE</scope>
    <source>
        <strain>Durham</strain>
        <strain evidence="2">NC isolate 2 -- Noor lab</strain>
    </source>
</reference>
<dbReference type="Proteomes" id="UP000015102">
    <property type="component" value="Unassembled WGS sequence"/>
</dbReference>
<dbReference type="STRING" id="36166.T1GUU0"/>
<evidence type="ECO:0000313" key="1">
    <source>
        <dbReference type="EnsemblMetazoa" id="MESCA007511-PA"/>
    </source>
</evidence>
<dbReference type="AlphaFoldDB" id="T1GUU0"/>
<organism evidence="1 2">
    <name type="scientific">Megaselia scalaris</name>
    <name type="common">Humpbacked fly</name>
    <name type="synonym">Phora scalaris</name>
    <dbReference type="NCBI Taxonomy" id="36166"/>
    <lineage>
        <taxon>Eukaryota</taxon>
        <taxon>Metazoa</taxon>
        <taxon>Ecdysozoa</taxon>
        <taxon>Arthropoda</taxon>
        <taxon>Hexapoda</taxon>
        <taxon>Insecta</taxon>
        <taxon>Pterygota</taxon>
        <taxon>Neoptera</taxon>
        <taxon>Endopterygota</taxon>
        <taxon>Diptera</taxon>
        <taxon>Brachycera</taxon>
        <taxon>Muscomorpha</taxon>
        <taxon>Platypezoidea</taxon>
        <taxon>Phoridae</taxon>
        <taxon>Megaseliini</taxon>
        <taxon>Megaselia</taxon>
    </lineage>
</organism>
<evidence type="ECO:0000313" key="2">
    <source>
        <dbReference type="Proteomes" id="UP000015102"/>
    </source>
</evidence>
<keyword evidence="2" id="KW-1185">Reference proteome</keyword>
<proteinExistence type="predicted"/>
<reference evidence="1" key="2">
    <citation type="submission" date="2015-06" db="UniProtKB">
        <authorList>
            <consortium name="EnsemblMetazoa"/>
        </authorList>
    </citation>
    <scope>IDENTIFICATION</scope>
</reference>
<accession>T1GUU0</accession>